<dbReference type="PROSITE" id="PS00924">
    <property type="entry name" value="ASP_GLU_RACEMASE_2"/>
    <property type="match status" value="1"/>
</dbReference>
<evidence type="ECO:0000313" key="3">
    <source>
        <dbReference type="Proteomes" id="UP000625283"/>
    </source>
</evidence>
<dbReference type="PANTHER" id="PTHR21198:SF3">
    <property type="entry name" value="GLUTAMATE RACEMASE"/>
    <property type="match status" value="1"/>
</dbReference>
<protein>
    <submittedName>
        <fullName evidence="2">Aspartate/glutamate racemase family protein</fullName>
    </submittedName>
</protein>
<organism evidence="2 3">
    <name type="scientific">Sphingobacterium faecale</name>
    <dbReference type="NCBI Taxonomy" id="2803775"/>
    <lineage>
        <taxon>Bacteria</taxon>
        <taxon>Pseudomonadati</taxon>
        <taxon>Bacteroidota</taxon>
        <taxon>Sphingobacteriia</taxon>
        <taxon>Sphingobacteriales</taxon>
        <taxon>Sphingobacteriaceae</taxon>
        <taxon>Sphingobacterium</taxon>
    </lineage>
</organism>
<accession>A0ABS1QZ02</accession>
<dbReference type="RefSeq" id="WP_202101234.1">
    <property type="nucleotide sequence ID" value="NZ_JAERTY010000001.1"/>
</dbReference>
<dbReference type="InterPro" id="IPR018187">
    <property type="entry name" value="Asp/Glu_racemase_AS_1"/>
</dbReference>
<dbReference type="PANTHER" id="PTHR21198">
    <property type="entry name" value="GLUTAMATE RACEMASE"/>
    <property type="match status" value="1"/>
</dbReference>
<sequence>MRKLNIVLLALLSGGIISCFQPKKETEEVALLPIEKAILEDSSSFYFVNFGQYPSVLKELPIGVFDSGTGGLTVLDAIVRFDEYNNTDRQNGADGVADFQREDFIYLADQANMPYGNYHASGKTDLLQEHIIKDFQFLLGNKYYSLLAERELITKRPVKAIVVACNTATAYGYKEALEFVEKAGVNVPIIGVINAAVKGTLAQFAKDENGTIGVFATVGTIASEGYEKTILSAVKEQGYTGRLQIVNQGGHGLAEAVDEEVDYIDRTVNKPRDAYRGPSLSDDKHRIDKKYLEAYNFNFEDNQMLCDTKNTDDCNILQINSPENYVRYHLVSMLNNLQKLDNPQPLKALILGCTHYPYMIREIQTVLDELRNFYDEESKRYPYKALISDQIHIVDPSVYVAKELFDTLKERQLFNDHGDMLANSEFFISVPNTSNKNIQLDSAGRFTYDYKYGRTAGEIQEYVKAVPFANQNISRETLDRFRQVIPKTFELIRNFSQKHDNSIK</sequence>
<proteinExistence type="predicted"/>
<dbReference type="PROSITE" id="PS00923">
    <property type="entry name" value="ASP_GLU_RACEMASE_1"/>
    <property type="match status" value="1"/>
</dbReference>
<dbReference type="Gene3D" id="3.40.50.1860">
    <property type="match status" value="2"/>
</dbReference>
<gene>
    <name evidence="2" type="ORF">JKG61_01565</name>
</gene>
<dbReference type="InterPro" id="IPR001920">
    <property type="entry name" value="Asp/Glu_race"/>
</dbReference>
<comment type="caution">
    <text evidence="2">The sequence shown here is derived from an EMBL/GenBank/DDBJ whole genome shotgun (WGS) entry which is preliminary data.</text>
</comment>
<dbReference type="Proteomes" id="UP000625283">
    <property type="component" value="Unassembled WGS sequence"/>
</dbReference>
<reference evidence="2 3" key="1">
    <citation type="submission" date="2021-01" db="EMBL/GenBank/DDBJ databases">
        <title>C459-1 draft genome sequence.</title>
        <authorList>
            <person name="Zhang X.-F."/>
        </authorList>
    </citation>
    <scope>NUCLEOTIDE SEQUENCE [LARGE SCALE GENOMIC DNA]</scope>
    <source>
        <strain evidence="3">C459-1</strain>
    </source>
</reference>
<dbReference type="InterPro" id="IPR033134">
    <property type="entry name" value="Asp/Glu_racemase_AS_2"/>
</dbReference>
<evidence type="ECO:0000256" key="1">
    <source>
        <dbReference type="ARBA" id="ARBA00023235"/>
    </source>
</evidence>
<dbReference type="PROSITE" id="PS51257">
    <property type="entry name" value="PROKAR_LIPOPROTEIN"/>
    <property type="match status" value="1"/>
</dbReference>
<keyword evidence="3" id="KW-1185">Reference proteome</keyword>
<name>A0ABS1QZ02_9SPHI</name>
<keyword evidence="1" id="KW-0413">Isomerase</keyword>
<dbReference type="EMBL" id="JAERTY010000001">
    <property type="protein sequence ID" value="MBL1407430.1"/>
    <property type="molecule type" value="Genomic_DNA"/>
</dbReference>
<dbReference type="SUPFAM" id="SSF53681">
    <property type="entry name" value="Aspartate/glutamate racemase"/>
    <property type="match status" value="2"/>
</dbReference>
<evidence type="ECO:0000313" key="2">
    <source>
        <dbReference type="EMBL" id="MBL1407430.1"/>
    </source>
</evidence>